<keyword evidence="5" id="KW-0472">Membrane</keyword>
<evidence type="ECO:0000256" key="3">
    <source>
        <dbReference type="ARBA" id="ARBA00022692"/>
    </source>
</evidence>
<evidence type="ECO:0000256" key="2">
    <source>
        <dbReference type="ARBA" id="ARBA00022475"/>
    </source>
</evidence>
<gene>
    <name evidence="6" type="ORF">MNBD_IGNAVI01-2235</name>
</gene>
<dbReference type="EMBL" id="UOGD01000114">
    <property type="protein sequence ID" value="VAX18764.1"/>
    <property type="molecule type" value="Genomic_DNA"/>
</dbReference>
<evidence type="ECO:0008006" key="7">
    <source>
        <dbReference type="Google" id="ProtNLM"/>
    </source>
</evidence>
<evidence type="ECO:0000256" key="5">
    <source>
        <dbReference type="ARBA" id="ARBA00023136"/>
    </source>
</evidence>
<reference evidence="6" key="1">
    <citation type="submission" date="2018-06" db="EMBL/GenBank/DDBJ databases">
        <authorList>
            <person name="Zhirakovskaya E."/>
        </authorList>
    </citation>
    <scope>NUCLEOTIDE SEQUENCE</scope>
</reference>
<keyword evidence="2" id="KW-1003">Cell membrane</keyword>
<organism evidence="6">
    <name type="scientific">hydrothermal vent metagenome</name>
    <dbReference type="NCBI Taxonomy" id="652676"/>
    <lineage>
        <taxon>unclassified sequences</taxon>
        <taxon>metagenomes</taxon>
        <taxon>ecological metagenomes</taxon>
    </lineage>
</organism>
<sequence length="178" mass="20101">MVQIKKKKEREAKIPDAGMSDIVFLLLLFFLVSTTIDVDTGIGLSLPEYIPPEEQEFVPLSKDRLAALNINENGDVLLDGKVIAIPQIQESLIPRIESKIDLPLKKKLVVSIKTARKTNYNLYIQALDQVKGAYATVRKAYAQTHFGKKLYELDKDQNKELKKKIPIIISIAEPEKVK</sequence>
<protein>
    <recommendedName>
        <fullName evidence="7">Biopolymer transport protein ExbD/TolR</fullName>
    </recommendedName>
</protein>
<keyword evidence="4" id="KW-1133">Transmembrane helix</keyword>
<evidence type="ECO:0000256" key="1">
    <source>
        <dbReference type="ARBA" id="ARBA00004162"/>
    </source>
</evidence>
<keyword evidence="3" id="KW-0812">Transmembrane</keyword>
<dbReference type="Pfam" id="PF02472">
    <property type="entry name" value="ExbD"/>
    <property type="match status" value="1"/>
</dbReference>
<dbReference type="GO" id="GO:0005886">
    <property type="term" value="C:plasma membrane"/>
    <property type="evidence" value="ECO:0007669"/>
    <property type="project" value="UniProtKB-SubCell"/>
</dbReference>
<dbReference type="AlphaFoldDB" id="A0A3B1C419"/>
<name>A0A3B1C419_9ZZZZ</name>
<dbReference type="InterPro" id="IPR003400">
    <property type="entry name" value="ExbD"/>
</dbReference>
<comment type="subcellular location">
    <subcellularLocation>
        <location evidence="1">Cell membrane</location>
        <topology evidence="1">Single-pass membrane protein</topology>
    </subcellularLocation>
</comment>
<dbReference type="PANTHER" id="PTHR30558">
    <property type="entry name" value="EXBD MEMBRANE COMPONENT OF PMF-DRIVEN MACROMOLECULE IMPORT SYSTEM"/>
    <property type="match status" value="1"/>
</dbReference>
<dbReference type="PANTHER" id="PTHR30558:SF3">
    <property type="entry name" value="BIOPOLYMER TRANSPORT PROTEIN EXBD-RELATED"/>
    <property type="match status" value="1"/>
</dbReference>
<evidence type="ECO:0000256" key="4">
    <source>
        <dbReference type="ARBA" id="ARBA00022989"/>
    </source>
</evidence>
<proteinExistence type="predicted"/>
<dbReference type="GO" id="GO:0022857">
    <property type="term" value="F:transmembrane transporter activity"/>
    <property type="evidence" value="ECO:0007669"/>
    <property type="project" value="InterPro"/>
</dbReference>
<evidence type="ECO:0000313" key="6">
    <source>
        <dbReference type="EMBL" id="VAX18764.1"/>
    </source>
</evidence>
<accession>A0A3B1C419</accession>